<name>A0AA38LVI8_9TREE</name>
<protein>
    <submittedName>
        <fullName evidence="2">Uncharacterized protein</fullName>
    </submittedName>
</protein>
<organism evidence="2 3">
    <name type="scientific">Dioszegia hungarica</name>
    <dbReference type="NCBI Taxonomy" id="4972"/>
    <lineage>
        <taxon>Eukaryota</taxon>
        <taxon>Fungi</taxon>
        <taxon>Dikarya</taxon>
        <taxon>Basidiomycota</taxon>
        <taxon>Agaricomycotina</taxon>
        <taxon>Tremellomycetes</taxon>
        <taxon>Tremellales</taxon>
        <taxon>Bulleribasidiaceae</taxon>
        <taxon>Dioszegia</taxon>
    </lineage>
</organism>
<evidence type="ECO:0000256" key="1">
    <source>
        <dbReference type="SAM" id="MobiDB-lite"/>
    </source>
</evidence>
<dbReference type="Proteomes" id="UP001164286">
    <property type="component" value="Unassembled WGS sequence"/>
</dbReference>
<dbReference type="RefSeq" id="XP_052946315.1">
    <property type="nucleotide sequence ID" value="XM_053088768.1"/>
</dbReference>
<sequence length="250" mass="27736">MTDSDNDSDCQGAVAQSSSDDCSAAMNLPDTFSAGVAASVDIVRRLHQAALEHDRATQPNRRNPRTREEKFALYQASSEYGRTQFLLDASELWLLDEAATYGQGIESMIPHASDYVYKHYPQSHIANSTDPEEQLKAIVPTHESLFLTLLTASHPSNFHPYEDKIGWVVASLPLFASHAASEVFWSESFGEDRKTLMSKLGIKASTRDELVSLRDSNAVLETMPRGSMQVYQERKGLSPMGYGQGFKLNL</sequence>
<dbReference type="AlphaFoldDB" id="A0AA38LVI8"/>
<dbReference type="EMBL" id="JAKWFO010000005">
    <property type="protein sequence ID" value="KAI9636538.1"/>
    <property type="molecule type" value="Genomic_DNA"/>
</dbReference>
<keyword evidence="3" id="KW-1185">Reference proteome</keyword>
<reference evidence="2" key="1">
    <citation type="journal article" date="2022" name="G3 (Bethesda)">
        <title>High quality genome of the basidiomycete yeast Dioszegia hungarica PDD-24b-2 isolated from cloud water.</title>
        <authorList>
            <person name="Jarrige D."/>
            <person name="Haridas S."/>
            <person name="Bleykasten-Grosshans C."/>
            <person name="Joly M."/>
            <person name="Nadalig T."/>
            <person name="Sancelme M."/>
            <person name="Vuilleumier S."/>
            <person name="Grigoriev I.V."/>
            <person name="Amato P."/>
            <person name="Bringel F."/>
        </authorList>
    </citation>
    <scope>NUCLEOTIDE SEQUENCE</scope>
    <source>
        <strain evidence="2">PDD-24b-2</strain>
    </source>
</reference>
<feature type="region of interest" description="Disordered" evidence="1">
    <location>
        <begin position="1"/>
        <end position="23"/>
    </location>
</feature>
<evidence type="ECO:0000313" key="3">
    <source>
        <dbReference type="Proteomes" id="UP001164286"/>
    </source>
</evidence>
<comment type="caution">
    <text evidence="2">The sequence shown here is derived from an EMBL/GenBank/DDBJ whole genome shotgun (WGS) entry which is preliminary data.</text>
</comment>
<gene>
    <name evidence="2" type="ORF">MKK02DRAFT_33711</name>
</gene>
<dbReference type="GeneID" id="77727973"/>
<proteinExistence type="predicted"/>
<evidence type="ECO:0000313" key="2">
    <source>
        <dbReference type="EMBL" id="KAI9636538.1"/>
    </source>
</evidence>
<accession>A0AA38LVI8</accession>